<name>A0A645E7E3_9ZZZZ</name>
<dbReference type="Gene3D" id="3.40.50.150">
    <property type="entry name" value="Vaccinia Virus protein VP39"/>
    <property type="match status" value="1"/>
</dbReference>
<sequence>MGLALASQVPQARVILGELSEAALKICRQNVRRTGLSGRVVSMQIDARQKPSPALGEFRCIVSNPPYIPAGDIGTLDPAVRDYEPHLALDGGEDGLDFYRDIVEKWRQALSPSGRLYFEVGVGQADHVLRIMRAAGFGDIQVVKDTHGIPRVVFGTLCSTV</sequence>
<reference evidence="2" key="1">
    <citation type="submission" date="2019-08" db="EMBL/GenBank/DDBJ databases">
        <authorList>
            <person name="Kucharzyk K."/>
            <person name="Murdoch R.W."/>
            <person name="Higgins S."/>
            <person name="Loffler F."/>
        </authorList>
    </citation>
    <scope>NUCLEOTIDE SEQUENCE</scope>
</reference>
<dbReference type="GO" id="GO:0003676">
    <property type="term" value="F:nucleic acid binding"/>
    <property type="evidence" value="ECO:0007669"/>
    <property type="project" value="InterPro"/>
</dbReference>
<dbReference type="InterPro" id="IPR029063">
    <property type="entry name" value="SAM-dependent_MTases_sf"/>
</dbReference>
<dbReference type="InterPro" id="IPR002052">
    <property type="entry name" value="DNA_methylase_N6_adenine_CS"/>
</dbReference>
<evidence type="ECO:0000259" key="1">
    <source>
        <dbReference type="Pfam" id="PF05175"/>
    </source>
</evidence>
<keyword evidence="2" id="KW-0489">Methyltransferase</keyword>
<dbReference type="PROSITE" id="PS00092">
    <property type="entry name" value="N6_MTASE"/>
    <property type="match status" value="1"/>
</dbReference>
<dbReference type="EMBL" id="VSSQ01043901">
    <property type="protein sequence ID" value="MPM97660.1"/>
    <property type="molecule type" value="Genomic_DNA"/>
</dbReference>
<gene>
    <name evidence="2" type="primary">prmC_47</name>
    <name evidence="2" type="ORF">SDC9_144837</name>
</gene>
<dbReference type="PANTHER" id="PTHR18895">
    <property type="entry name" value="HEMK METHYLTRANSFERASE"/>
    <property type="match status" value="1"/>
</dbReference>
<feature type="domain" description="Methyltransferase small" evidence="1">
    <location>
        <begin position="1"/>
        <end position="67"/>
    </location>
</feature>
<organism evidence="2">
    <name type="scientific">bioreactor metagenome</name>
    <dbReference type="NCBI Taxonomy" id="1076179"/>
    <lineage>
        <taxon>unclassified sequences</taxon>
        <taxon>metagenomes</taxon>
        <taxon>ecological metagenomes</taxon>
    </lineage>
</organism>
<comment type="caution">
    <text evidence="2">The sequence shown here is derived from an EMBL/GenBank/DDBJ whole genome shotgun (WGS) entry which is preliminary data.</text>
</comment>
<accession>A0A645E7E3</accession>
<dbReference type="Pfam" id="PF05175">
    <property type="entry name" value="MTS"/>
    <property type="match status" value="1"/>
</dbReference>
<dbReference type="InterPro" id="IPR050320">
    <property type="entry name" value="N5-glutamine_MTase"/>
</dbReference>
<protein>
    <submittedName>
        <fullName evidence="2">Release factor glutamine methyltransferase</fullName>
        <ecNumber evidence="2">2.1.1.297</ecNumber>
    </submittedName>
</protein>
<evidence type="ECO:0000313" key="2">
    <source>
        <dbReference type="EMBL" id="MPM97660.1"/>
    </source>
</evidence>
<dbReference type="AlphaFoldDB" id="A0A645E7E3"/>
<dbReference type="SUPFAM" id="SSF53335">
    <property type="entry name" value="S-adenosyl-L-methionine-dependent methyltransferases"/>
    <property type="match status" value="1"/>
</dbReference>
<dbReference type="GO" id="GO:0102559">
    <property type="term" value="F:peptide chain release factor N(5)-glutamine methyltransferase activity"/>
    <property type="evidence" value="ECO:0007669"/>
    <property type="project" value="UniProtKB-EC"/>
</dbReference>
<dbReference type="PANTHER" id="PTHR18895:SF74">
    <property type="entry name" value="MTRF1L RELEASE FACTOR GLUTAMINE METHYLTRANSFERASE"/>
    <property type="match status" value="1"/>
</dbReference>
<dbReference type="InterPro" id="IPR007848">
    <property type="entry name" value="Small_mtfrase_dom"/>
</dbReference>
<dbReference type="EC" id="2.1.1.297" evidence="2"/>
<proteinExistence type="predicted"/>
<keyword evidence="2" id="KW-0808">Transferase</keyword>
<dbReference type="GO" id="GO:0032259">
    <property type="term" value="P:methylation"/>
    <property type="evidence" value="ECO:0007669"/>
    <property type="project" value="UniProtKB-KW"/>
</dbReference>